<proteinExistence type="predicted"/>
<accession>A0A8J8GAD0</accession>
<dbReference type="EMBL" id="JABSNO010000034">
    <property type="protein sequence ID" value="NRS93953.1"/>
    <property type="molecule type" value="Genomic_DNA"/>
</dbReference>
<sequence length="48" mass="5759">MKGRYSFTLEELKDAFDATDKAILQNLYRLKTKKKIVQIRKGFTQFFQ</sequence>
<evidence type="ECO:0000313" key="2">
    <source>
        <dbReference type="Proteomes" id="UP000610746"/>
    </source>
</evidence>
<keyword evidence="2" id="KW-1185">Reference proteome</keyword>
<comment type="caution">
    <text evidence="1">The sequence shown here is derived from an EMBL/GenBank/DDBJ whole genome shotgun (WGS) entry which is preliminary data.</text>
</comment>
<organism evidence="1 2">
    <name type="scientific">Frigoriflavimonas asaccharolytica</name>
    <dbReference type="NCBI Taxonomy" id="2735899"/>
    <lineage>
        <taxon>Bacteria</taxon>
        <taxon>Pseudomonadati</taxon>
        <taxon>Bacteroidota</taxon>
        <taxon>Flavobacteriia</taxon>
        <taxon>Flavobacteriales</taxon>
        <taxon>Weeksellaceae</taxon>
        <taxon>Frigoriflavimonas</taxon>
    </lineage>
</organism>
<evidence type="ECO:0000313" key="1">
    <source>
        <dbReference type="EMBL" id="NRS93953.1"/>
    </source>
</evidence>
<protein>
    <submittedName>
        <fullName evidence="1">Putative transcriptional regulator</fullName>
    </submittedName>
</protein>
<dbReference type="Proteomes" id="UP000610746">
    <property type="component" value="Unassembled WGS sequence"/>
</dbReference>
<gene>
    <name evidence="1" type="ORF">HNQ03_003045</name>
</gene>
<dbReference type="AlphaFoldDB" id="A0A8J8GAD0"/>
<reference evidence="1" key="1">
    <citation type="submission" date="2020-05" db="EMBL/GenBank/DDBJ databases">
        <title>Genomic Encyclopedia of Type Strains, Phase IV (KMG-V): Genome sequencing to study the core and pangenomes of soil and plant-associated prokaryotes.</title>
        <authorList>
            <person name="Whitman W."/>
        </authorList>
    </citation>
    <scope>NUCLEOTIDE SEQUENCE</scope>
    <source>
        <strain evidence="1">16F</strain>
    </source>
</reference>
<dbReference type="RefSeq" id="WP_173780492.1">
    <property type="nucleotide sequence ID" value="NZ_JABSNO010000034.1"/>
</dbReference>
<name>A0A8J8GAD0_9FLAO</name>